<dbReference type="Gene3D" id="2.60.120.380">
    <property type="match status" value="1"/>
</dbReference>
<dbReference type="Gene3D" id="1.10.238.10">
    <property type="entry name" value="EF-hand"/>
    <property type="match status" value="1"/>
</dbReference>
<feature type="compositionally biased region" description="Polar residues" evidence="5">
    <location>
        <begin position="762"/>
        <end position="779"/>
    </location>
</feature>
<proteinExistence type="inferred from homology"/>
<feature type="region of interest" description="Disordered" evidence="5">
    <location>
        <begin position="720"/>
        <end position="740"/>
    </location>
</feature>
<dbReference type="Pfam" id="PF00648">
    <property type="entry name" value="Peptidase_C2"/>
    <property type="match status" value="1"/>
</dbReference>
<reference evidence="7 8" key="1">
    <citation type="journal article" date="2013" name="Nat. Genet.">
        <title>The genome of the hydatid tapeworm Echinococcus granulosus.</title>
        <authorList>
            <person name="Zheng H."/>
            <person name="Zhang W."/>
            <person name="Zhang L."/>
            <person name="Zhang Z."/>
            <person name="Li J."/>
            <person name="Lu G."/>
            <person name="Zhu Y."/>
            <person name="Wang Y."/>
            <person name="Huang Y."/>
            <person name="Liu J."/>
            <person name="Kang H."/>
            <person name="Chen J."/>
            <person name="Wang L."/>
            <person name="Chen A."/>
            <person name="Yu S."/>
            <person name="Gao Z."/>
            <person name="Jin L."/>
            <person name="Gu W."/>
            <person name="Wang Z."/>
            <person name="Zhao L."/>
            <person name="Shi B."/>
            <person name="Wen H."/>
            <person name="Lin R."/>
            <person name="Jones M.K."/>
            <person name="Brejova B."/>
            <person name="Vinar T."/>
            <person name="Zhao G."/>
            <person name="McManus D.P."/>
            <person name="Chen Z."/>
            <person name="Zhou Y."/>
            <person name="Wang S."/>
        </authorList>
    </citation>
    <scope>NUCLEOTIDE SEQUENCE [LARGE SCALE GENOMIC DNA]</scope>
</reference>
<accession>W6UNK2</accession>
<dbReference type="InterPro" id="IPR038765">
    <property type="entry name" value="Papain-like_cys_pep_sf"/>
</dbReference>
<keyword evidence="4" id="KW-0175">Coiled coil</keyword>
<sequence length="2007" mass="224323">MKEQTSDMTPQNFRRKLVHNLKSKGIFEELKANLRQKLIDEMHFKSSEHHHSAFLDLPLLYQKIACSLCLEYLRKQGYWYTLSVLVPEAGLQNSGGFSRDELISVMRISEFCKNNQAKFSCLSNPTASLLYNIVSYITLIGSANMEDKCIQVGPDCDSFLYEIQLEKIDAKYDSQQKFDAEQIRRNFEGKVLHLRGEVEEGIYNDYHQKLEEVYAIQKAALDEREKHLNVIMTKSREANERTNLFQRQILAAETEACRIQMQKARQVEADLERQRKELQDNFCKRRAQLQIEEEELLARKQAFNDIVKQEVERLRKSDEVELLNKRRELEITETCLAIEKNALEARRNHVLALQEEVSQKSALFSQMEITDYETLKMKLSASTNEISTLKERLGQAFEEIDGLRQGAVIASSERNLLLAAHRENESLRAALEQERTNNNKERIGLNVKIEELRAEKNRLEERVCLRQSEVSRLRGLLADQRRSCPPDSRVFAATATAVPAVLRGVKGDFYDESQAPAVSTKTVITGSSSATVETARERLKALEQESVKLEEALGQWKEEICTVPPILKGFEEAITKRVQQNGSTLLRSGFSTAYLNSFRTASSIPTLGQFPPSWPMPFMRSMASAIEAARDGTCGETSELAVSTPAQQAQTMETNNTKKPSQESTTPRVATTVVTTPSADIAMSHRKASSFIISMRSIPTTFDETNTIVSVVPEKEPLANHSDGIPLKVTSQSTTPSSVTATVDPVDQEIKEGPQCEAVPLTGSSRQTPCRSTDQTHNTDILDDDCEDVSSTKQVGTDGIGNEAERHLADMSSRGSQEEEEEGDKRLGSSSSTAIDPMSLKYVKVLQEQRLVQEPEVEPVRPIVAENQGPGATKMSVSFGGFLAAQQFDSDLSSTERKSVDISVGEPINVKRNMATQITSGSEFEGMNTNLSLKISNSSLNKIGDYPPLRAVSNANFGRISETDDIFRVSADGQTRFLNDSGRDSSQMIHDVGPSTKTLPIPSESFEQIRTEHKMLGRLFCDSAFPADETSLYYSRRPPCSIVWMRPPEIVAAMCRTDVLGIAPRKIHFPEFIAGGSIRLGDLRQGELGKESSIMPSRLWSLLVAFLNPTYRAGATFTVLRKLVLQIIKRAVHCLTGQGSMNYLASRSAKCVYALHTPCNCVGMRDDYARGHLVSDFRGPRIKLDGISKQLQSYTTVYNLSVENQIRNVGDHSTAFLTVSLRAGDCWVVAALASMVTQPRLTMRSIPQGQSFRAEWYAGCFCFRFWQFGAWEEVIIDDRLPVRPGGRPLFIHSSRHTEFWPALLEKAYAKLSGSYEALNVGLIGDAMDDIIGGLTESYCLAPGEDQGMRPPPDLDDILIKAFDRRSLITARIKASASSSLSGISPSSRLFALTALHRRVCWYIVFTQRLQTRIHCICQAWGKYASGSYLLSGQMEQGSSTGAFSLAHFSLQPTKGSPCSGFVLPQGFVPGQAFGLTDCRKLRLTDVSGSRLVRLVRLRNLWPSARVGWVGAWSEGSSEWLSLPPEDRIKVGLVKGEGEFWMSMEDFLANFDYLDICHVLEPPSGDAGGGRLFCGTVATTGNHQAPVGPAMETWTTPRFFGRWVRGVTAGGRPFVRASHWANPQFVVSLPTPDVGDPEGLTAIVVALLQSDVRPLRHRAPRLLSIGFVLYRLPPGASPPMTRHFFETTSHVASVDYFYDSREVVKRFRLVPGVYLLVPCTYAADQPGEFLLRVLFEQSDRTLELALGPIDAGSISPQALSDPDPQFDTILPRIRRLFYEASGDSMAVDAFQLDSILNTLLKEDHRLPYAMVSTDACRALIAMRNDRYTGRLVESEFQPTWSLLRCWSRMFAAFDPQRTGHITCLDFRILIEQVGEFCQRFVQQSTRFHHIEGLYLPHTILARIVHRFADAEWRISYGTFIQIMALLTRAILSRSFNDHLKILMHSTDCRICQSSIAPDAHSRIYEGADVSSHLRFINLPSNLSERILSRPMCTNVLVSLPTLQKVVSA</sequence>
<dbReference type="CDD" id="cd00214">
    <property type="entry name" value="Calpain_III"/>
    <property type="match status" value="1"/>
</dbReference>
<evidence type="ECO:0000256" key="4">
    <source>
        <dbReference type="SAM" id="Coils"/>
    </source>
</evidence>
<organism evidence="7 8">
    <name type="scientific">Echinococcus granulosus</name>
    <name type="common">Hydatid tapeworm</name>
    <dbReference type="NCBI Taxonomy" id="6210"/>
    <lineage>
        <taxon>Eukaryota</taxon>
        <taxon>Metazoa</taxon>
        <taxon>Spiralia</taxon>
        <taxon>Lophotrochozoa</taxon>
        <taxon>Platyhelminthes</taxon>
        <taxon>Cestoda</taxon>
        <taxon>Eucestoda</taxon>
        <taxon>Cyclophyllidea</taxon>
        <taxon>Taeniidae</taxon>
        <taxon>Echinococcus</taxon>
        <taxon>Echinococcus granulosus group</taxon>
    </lineage>
</organism>
<feature type="compositionally biased region" description="Polar residues" evidence="5">
    <location>
        <begin position="643"/>
        <end position="663"/>
    </location>
</feature>
<dbReference type="EMBL" id="APAU02000038">
    <property type="protein sequence ID" value="EUB59862.1"/>
    <property type="molecule type" value="Genomic_DNA"/>
</dbReference>
<dbReference type="InterPro" id="IPR022682">
    <property type="entry name" value="Calpain_domain_III"/>
</dbReference>
<dbReference type="CDD" id="cd00044">
    <property type="entry name" value="CysPc"/>
    <property type="match status" value="1"/>
</dbReference>
<evidence type="ECO:0000256" key="3">
    <source>
        <dbReference type="PROSITE-ProRule" id="PRU00239"/>
    </source>
</evidence>
<protein>
    <submittedName>
        <fullName evidence="7">Calpain-3</fullName>
    </submittedName>
</protein>
<dbReference type="GO" id="GO:0004198">
    <property type="term" value="F:calcium-dependent cysteine-type endopeptidase activity"/>
    <property type="evidence" value="ECO:0007669"/>
    <property type="project" value="InterPro"/>
</dbReference>
<dbReference type="Pfam" id="PF16045">
    <property type="entry name" value="LisH_2"/>
    <property type="match status" value="1"/>
</dbReference>
<feature type="compositionally biased region" description="Low complexity" evidence="5">
    <location>
        <begin position="729"/>
        <end position="740"/>
    </location>
</feature>
<keyword evidence="8" id="KW-1185">Reference proteome</keyword>
<dbReference type="GO" id="GO:0005737">
    <property type="term" value="C:cytoplasm"/>
    <property type="evidence" value="ECO:0007669"/>
    <property type="project" value="TreeGrafter"/>
</dbReference>
<comment type="caution">
    <text evidence="7">The sequence shown here is derived from an EMBL/GenBank/DDBJ whole genome shotgun (WGS) entry which is preliminary data.</text>
</comment>
<dbReference type="PANTHER" id="PTHR10183">
    <property type="entry name" value="CALPAIN"/>
    <property type="match status" value="1"/>
</dbReference>
<dbReference type="SUPFAM" id="SSF49758">
    <property type="entry name" value="Calpain large subunit, middle domain (domain III)"/>
    <property type="match status" value="1"/>
</dbReference>
<dbReference type="SMART" id="SM00230">
    <property type="entry name" value="CysPc"/>
    <property type="match status" value="1"/>
</dbReference>
<dbReference type="PROSITE" id="PS50203">
    <property type="entry name" value="CALPAIN_CAT"/>
    <property type="match status" value="1"/>
</dbReference>
<evidence type="ECO:0000313" key="7">
    <source>
        <dbReference type="EMBL" id="EUB59862.1"/>
    </source>
</evidence>
<feature type="coiled-coil region" evidence="4">
    <location>
        <begin position="532"/>
        <end position="559"/>
    </location>
</feature>
<dbReference type="SMART" id="SM00720">
    <property type="entry name" value="calpain_III"/>
    <property type="match status" value="1"/>
</dbReference>
<feature type="coiled-coil region" evidence="4">
    <location>
        <begin position="417"/>
        <end position="462"/>
    </location>
</feature>
<dbReference type="InterPro" id="IPR006594">
    <property type="entry name" value="LisH"/>
</dbReference>
<dbReference type="RefSeq" id="XP_024351058.1">
    <property type="nucleotide sequence ID" value="XM_024494587.1"/>
</dbReference>
<evidence type="ECO:0000256" key="2">
    <source>
        <dbReference type="PIRSR" id="PIRSR622684-1"/>
    </source>
</evidence>
<evidence type="ECO:0000313" key="8">
    <source>
        <dbReference type="Proteomes" id="UP000019149"/>
    </source>
</evidence>
<dbReference type="InterPro" id="IPR022683">
    <property type="entry name" value="Calpain_III"/>
</dbReference>
<evidence type="ECO:0000256" key="5">
    <source>
        <dbReference type="SAM" id="MobiDB-lite"/>
    </source>
</evidence>
<dbReference type="InterPro" id="IPR036213">
    <property type="entry name" value="Calpain_III_sf"/>
</dbReference>
<dbReference type="Gene3D" id="3.90.70.10">
    <property type="entry name" value="Cysteine proteinases"/>
    <property type="match status" value="1"/>
</dbReference>
<dbReference type="GeneID" id="36341053"/>
<gene>
    <name evidence="7" type="ORF">EGR_05338</name>
</gene>
<dbReference type="InterPro" id="IPR001300">
    <property type="entry name" value="Peptidase_C2_calpain_cat"/>
</dbReference>
<evidence type="ECO:0000259" key="6">
    <source>
        <dbReference type="PROSITE" id="PS50203"/>
    </source>
</evidence>
<dbReference type="SMART" id="SM00667">
    <property type="entry name" value="LisH"/>
    <property type="match status" value="1"/>
</dbReference>
<dbReference type="OMA" id="SPPMTRH"/>
<feature type="region of interest" description="Disordered" evidence="5">
    <location>
        <begin position="643"/>
        <end position="669"/>
    </location>
</feature>
<comment type="similarity">
    <text evidence="1">Belongs to the peptidase C2 family.</text>
</comment>
<dbReference type="InterPro" id="IPR033883">
    <property type="entry name" value="C2_III"/>
</dbReference>
<feature type="active site" evidence="2">
    <location>
        <position position="1499"/>
    </location>
</feature>
<dbReference type="CTD" id="36341053"/>
<dbReference type="STRING" id="6210.W6UNK2"/>
<name>W6UNK2_ECHGR</name>
<dbReference type="PANTHER" id="PTHR10183:SF433">
    <property type="entry name" value="CALPAIN-A-RELATED"/>
    <property type="match status" value="1"/>
</dbReference>
<feature type="active site" evidence="2">
    <location>
        <position position="1226"/>
    </location>
</feature>
<dbReference type="PROSITE" id="PS50896">
    <property type="entry name" value="LISH"/>
    <property type="match status" value="1"/>
</dbReference>
<evidence type="ECO:0000256" key="1">
    <source>
        <dbReference type="ARBA" id="ARBA00007623"/>
    </source>
</evidence>
<dbReference type="Proteomes" id="UP000019149">
    <property type="component" value="Unassembled WGS sequence"/>
</dbReference>
<dbReference type="KEGG" id="egl:EGR_05338"/>
<comment type="caution">
    <text evidence="3">Lacks conserved residue(s) required for the propagation of feature annotation.</text>
</comment>
<dbReference type="SUPFAM" id="SSF54001">
    <property type="entry name" value="Cysteine proteinases"/>
    <property type="match status" value="2"/>
</dbReference>
<feature type="region of interest" description="Disordered" evidence="5">
    <location>
        <begin position="758"/>
        <end position="833"/>
    </location>
</feature>
<dbReference type="Pfam" id="PF01067">
    <property type="entry name" value="Calpain_III"/>
    <property type="match status" value="1"/>
</dbReference>
<dbReference type="GO" id="GO:0006508">
    <property type="term" value="P:proteolysis"/>
    <property type="evidence" value="ECO:0007669"/>
    <property type="project" value="InterPro"/>
</dbReference>
<dbReference type="InterPro" id="IPR022684">
    <property type="entry name" value="Calpain_cysteine_protease"/>
</dbReference>
<dbReference type="OrthoDB" id="424753at2759"/>
<dbReference type="SUPFAM" id="SSF47473">
    <property type="entry name" value="EF-hand"/>
    <property type="match status" value="1"/>
</dbReference>
<dbReference type="InterPro" id="IPR011992">
    <property type="entry name" value="EF-hand-dom_pair"/>
</dbReference>
<feature type="domain" description="Calpain catalytic" evidence="6">
    <location>
        <begin position="1223"/>
        <end position="1559"/>
    </location>
</feature>